<reference evidence="7 8" key="1">
    <citation type="submission" date="2024-11" db="EMBL/GenBank/DDBJ databases">
        <title>Adaptive evolution of stress response genes in parasites aligns with host niche diversity.</title>
        <authorList>
            <person name="Hahn C."/>
            <person name="Resl P."/>
        </authorList>
    </citation>
    <scope>NUCLEOTIDE SEQUENCE [LARGE SCALE GENOMIC DNA]</scope>
    <source>
        <strain evidence="7">EGGRZ-B1_66</strain>
        <tissue evidence="7">Body</tissue>
    </source>
</reference>
<evidence type="ECO:0000313" key="7">
    <source>
        <dbReference type="EMBL" id="KAL3313686.1"/>
    </source>
</evidence>
<feature type="domain" description="PDZ" evidence="6">
    <location>
        <begin position="68"/>
        <end position="120"/>
    </location>
</feature>
<dbReference type="PANTHER" id="PTHR46227:SF2">
    <property type="entry name" value="FI03335P"/>
    <property type="match status" value="1"/>
</dbReference>
<dbReference type="InterPro" id="IPR043545">
    <property type="entry name" value="GRIP1/2"/>
</dbReference>
<accession>A0ABD2Q667</accession>
<dbReference type="Gene3D" id="2.30.42.10">
    <property type="match status" value="1"/>
</dbReference>
<dbReference type="InterPro" id="IPR036034">
    <property type="entry name" value="PDZ_sf"/>
</dbReference>
<name>A0ABD2Q667_9PLAT</name>
<evidence type="ECO:0000256" key="1">
    <source>
        <dbReference type="ARBA" id="ARBA00004496"/>
    </source>
</evidence>
<evidence type="ECO:0000256" key="5">
    <source>
        <dbReference type="SAM" id="Phobius"/>
    </source>
</evidence>
<dbReference type="GO" id="GO:0005737">
    <property type="term" value="C:cytoplasm"/>
    <property type="evidence" value="ECO:0007669"/>
    <property type="project" value="UniProtKB-SubCell"/>
</dbReference>
<evidence type="ECO:0000256" key="2">
    <source>
        <dbReference type="ARBA" id="ARBA00022490"/>
    </source>
</evidence>
<comment type="subcellular location">
    <subcellularLocation>
        <location evidence="1">Cytoplasm</location>
    </subcellularLocation>
</comment>
<feature type="region of interest" description="Disordered" evidence="4">
    <location>
        <begin position="1"/>
        <end position="44"/>
    </location>
</feature>
<dbReference type="Pfam" id="PF00595">
    <property type="entry name" value="PDZ"/>
    <property type="match status" value="1"/>
</dbReference>
<sequence>MGSTKEKLPDSAEAKTTKRTKTPESAVKYQHRPLDTEPANPPAGVIMHQVSKTRSTSQDRAATTQKLWIRLYKSSPGESYGIGVSEGVISKGIFVSAIRSNCPAHRSGLIRLYDRILQVSLNPSYFGLFLVLITFLVMISDQI</sequence>
<dbReference type="EMBL" id="JBJKFK010001226">
    <property type="protein sequence ID" value="KAL3313686.1"/>
    <property type="molecule type" value="Genomic_DNA"/>
</dbReference>
<keyword evidence="8" id="KW-1185">Reference proteome</keyword>
<evidence type="ECO:0000313" key="8">
    <source>
        <dbReference type="Proteomes" id="UP001626550"/>
    </source>
</evidence>
<feature type="compositionally biased region" description="Basic and acidic residues" evidence="4">
    <location>
        <begin position="1"/>
        <end position="16"/>
    </location>
</feature>
<proteinExistence type="predicted"/>
<evidence type="ECO:0000259" key="6">
    <source>
        <dbReference type="PROSITE" id="PS50106"/>
    </source>
</evidence>
<keyword evidence="3" id="KW-0677">Repeat</keyword>
<gene>
    <name evidence="7" type="ORF">Ciccas_007715</name>
</gene>
<evidence type="ECO:0000256" key="4">
    <source>
        <dbReference type="SAM" id="MobiDB-lite"/>
    </source>
</evidence>
<dbReference type="PROSITE" id="PS50106">
    <property type="entry name" value="PDZ"/>
    <property type="match status" value="1"/>
</dbReference>
<dbReference type="AlphaFoldDB" id="A0ABD2Q667"/>
<evidence type="ECO:0000256" key="3">
    <source>
        <dbReference type="ARBA" id="ARBA00022737"/>
    </source>
</evidence>
<dbReference type="SUPFAM" id="SSF50156">
    <property type="entry name" value="PDZ domain-like"/>
    <property type="match status" value="1"/>
</dbReference>
<keyword evidence="2" id="KW-0963">Cytoplasm</keyword>
<keyword evidence="5" id="KW-0472">Membrane</keyword>
<dbReference type="PANTHER" id="PTHR46227">
    <property type="entry name" value="GLUTAMATE RECEPTOR-INTERACTING PROTEIN GRIP"/>
    <property type="match status" value="1"/>
</dbReference>
<comment type="caution">
    <text evidence="7">The sequence shown here is derived from an EMBL/GenBank/DDBJ whole genome shotgun (WGS) entry which is preliminary data.</text>
</comment>
<dbReference type="Proteomes" id="UP001626550">
    <property type="component" value="Unassembled WGS sequence"/>
</dbReference>
<organism evidence="7 8">
    <name type="scientific">Cichlidogyrus casuarinus</name>
    <dbReference type="NCBI Taxonomy" id="1844966"/>
    <lineage>
        <taxon>Eukaryota</taxon>
        <taxon>Metazoa</taxon>
        <taxon>Spiralia</taxon>
        <taxon>Lophotrochozoa</taxon>
        <taxon>Platyhelminthes</taxon>
        <taxon>Monogenea</taxon>
        <taxon>Monopisthocotylea</taxon>
        <taxon>Dactylogyridea</taxon>
        <taxon>Ancyrocephalidae</taxon>
        <taxon>Cichlidogyrus</taxon>
    </lineage>
</organism>
<dbReference type="InterPro" id="IPR001478">
    <property type="entry name" value="PDZ"/>
</dbReference>
<protein>
    <recommendedName>
        <fullName evidence="6">PDZ domain-containing protein</fullName>
    </recommendedName>
</protein>
<feature type="transmembrane region" description="Helical" evidence="5">
    <location>
        <begin position="116"/>
        <end position="139"/>
    </location>
</feature>
<keyword evidence="5" id="KW-1133">Transmembrane helix</keyword>
<keyword evidence="5" id="KW-0812">Transmembrane</keyword>